<keyword evidence="1" id="KW-0812">Transmembrane</keyword>
<feature type="transmembrane region" description="Helical" evidence="1">
    <location>
        <begin position="126"/>
        <end position="147"/>
    </location>
</feature>
<organism evidence="2">
    <name type="scientific">marine sediment metagenome</name>
    <dbReference type="NCBI Taxonomy" id="412755"/>
    <lineage>
        <taxon>unclassified sequences</taxon>
        <taxon>metagenomes</taxon>
        <taxon>ecological metagenomes</taxon>
    </lineage>
</organism>
<gene>
    <name evidence="2" type="ORF">S03H2_30942</name>
</gene>
<dbReference type="EMBL" id="BARU01018741">
    <property type="protein sequence ID" value="GAH59888.1"/>
    <property type="molecule type" value="Genomic_DNA"/>
</dbReference>
<reference evidence="2" key="1">
    <citation type="journal article" date="2014" name="Front. Microbiol.">
        <title>High frequency of phylogenetically diverse reductive dehalogenase-homologous genes in deep subseafloor sedimentary metagenomes.</title>
        <authorList>
            <person name="Kawai M."/>
            <person name="Futagami T."/>
            <person name="Toyoda A."/>
            <person name="Takaki Y."/>
            <person name="Nishi S."/>
            <person name="Hori S."/>
            <person name="Arai W."/>
            <person name="Tsubouchi T."/>
            <person name="Morono Y."/>
            <person name="Uchiyama I."/>
            <person name="Ito T."/>
            <person name="Fujiyama A."/>
            <person name="Inagaki F."/>
            <person name="Takami H."/>
        </authorList>
    </citation>
    <scope>NUCLEOTIDE SEQUENCE</scope>
    <source>
        <strain evidence="2">Expedition CK06-06</strain>
    </source>
</reference>
<protein>
    <submittedName>
        <fullName evidence="2">Uncharacterized protein</fullName>
    </submittedName>
</protein>
<evidence type="ECO:0000256" key="1">
    <source>
        <dbReference type="SAM" id="Phobius"/>
    </source>
</evidence>
<keyword evidence="1" id="KW-1133">Transmembrane helix</keyword>
<proteinExistence type="predicted"/>
<keyword evidence="1" id="KW-0472">Membrane</keyword>
<feature type="non-terminal residue" evidence="2">
    <location>
        <position position="1"/>
    </location>
</feature>
<sequence length="198" mass="22948">HTVWDCMYVYIFPIVQINFPRNGIVEYNYEHILIFKKRGFKTNVENKKVGMIGELAVEQLNISLGIPIQKREQICLIDADENNCKLLVNDGRPIQTKTKKCTTSFTPEWSLMIPCDQYDKYDKDTVIFGCVFLSGINILDIVGYIPYDEFDKKKRKVHPGDKQRDGFPVSGPVSYAVYYSELHNSQIEYRNFIKNGDS</sequence>
<comment type="caution">
    <text evidence="2">The sequence shown here is derived from an EMBL/GenBank/DDBJ whole genome shotgun (WGS) entry which is preliminary data.</text>
</comment>
<name>X1IQQ5_9ZZZZ</name>
<evidence type="ECO:0000313" key="2">
    <source>
        <dbReference type="EMBL" id="GAH59888.1"/>
    </source>
</evidence>
<accession>X1IQQ5</accession>
<dbReference type="AlphaFoldDB" id="X1IQQ5"/>